<keyword evidence="1 2" id="KW-0732">Signal</keyword>
<evidence type="ECO:0000313" key="3">
    <source>
        <dbReference type="EMBL" id="GIM30089.1"/>
    </source>
</evidence>
<accession>A0A919VFB0</accession>
<dbReference type="Proteomes" id="UP000679179">
    <property type="component" value="Unassembled WGS sequence"/>
</dbReference>
<feature type="signal peptide" evidence="2">
    <location>
        <begin position="1"/>
        <end position="23"/>
    </location>
</feature>
<comment type="caution">
    <text evidence="3">The sequence shown here is derived from an EMBL/GenBank/DDBJ whole genome shotgun (WGS) entry which is preliminary data.</text>
</comment>
<dbReference type="Gene3D" id="3.30.1450.10">
    <property type="match status" value="1"/>
</dbReference>
<dbReference type="EMBL" id="BOPZ01000027">
    <property type="protein sequence ID" value="GIM30089.1"/>
    <property type="molecule type" value="Genomic_DNA"/>
</dbReference>
<reference evidence="3" key="1">
    <citation type="submission" date="2021-03" db="EMBL/GenBank/DDBJ databases">
        <title>Taxonomic study of Clostridium polyendosporum from meadow-gley soil under rice.</title>
        <authorList>
            <person name="Kobayashi H."/>
            <person name="Tanizawa Y."/>
            <person name="Yagura M."/>
        </authorList>
    </citation>
    <scope>NUCLEOTIDE SEQUENCE</scope>
    <source>
        <strain evidence="3">JCM 30710</strain>
    </source>
</reference>
<dbReference type="InterPro" id="IPR037873">
    <property type="entry name" value="BamE-like"/>
</dbReference>
<organism evidence="3 4">
    <name type="scientific">Clostridium polyendosporum</name>
    <dbReference type="NCBI Taxonomy" id="69208"/>
    <lineage>
        <taxon>Bacteria</taxon>
        <taxon>Bacillati</taxon>
        <taxon>Bacillota</taxon>
        <taxon>Clostridia</taxon>
        <taxon>Eubacteriales</taxon>
        <taxon>Clostridiaceae</taxon>
        <taxon>Clostridium</taxon>
    </lineage>
</organism>
<evidence type="ECO:0000313" key="4">
    <source>
        <dbReference type="Proteomes" id="UP000679179"/>
    </source>
</evidence>
<feature type="chain" id="PRO_5037456155" description="Lipoprotein" evidence="2">
    <location>
        <begin position="24"/>
        <end position="203"/>
    </location>
</feature>
<sequence>MIKFKRIAVVISVCMLLSSIFTACSSKNNSSKDQSGSSASSSSLDNKKSEVLEAYKKVNLGMTKEEVDSTLDLEPKAETGKYAIKGTVNYEDMDTGYGVSVIYNDKNMVFAKTAIYSSNSEIASLCKEPVKEEQVDKIKKDMDYKDVINILGGEGVECNITGKETDLSVIGVIRRWANKDGSGIQIVFSKDDKVGNVIYFNHD</sequence>
<dbReference type="PROSITE" id="PS51257">
    <property type="entry name" value="PROKAR_LIPOPROTEIN"/>
    <property type="match status" value="1"/>
</dbReference>
<protein>
    <recommendedName>
        <fullName evidence="5">Lipoprotein</fullName>
    </recommendedName>
</protein>
<dbReference type="AlphaFoldDB" id="A0A919VFB0"/>
<dbReference type="RefSeq" id="WP_212904770.1">
    <property type="nucleotide sequence ID" value="NZ_BOPZ01000027.1"/>
</dbReference>
<name>A0A919VFB0_9CLOT</name>
<evidence type="ECO:0000256" key="2">
    <source>
        <dbReference type="SAM" id="SignalP"/>
    </source>
</evidence>
<gene>
    <name evidence="3" type="ORF">CPJCM30710_27550</name>
</gene>
<evidence type="ECO:0000256" key="1">
    <source>
        <dbReference type="ARBA" id="ARBA00022729"/>
    </source>
</evidence>
<proteinExistence type="predicted"/>
<keyword evidence="4" id="KW-1185">Reference proteome</keyword>
<evidence type="ECO:0008006" key="5">
    <source>
        <dbReference type="Google" id="ProtNLM"/>
    </source>
</evidence>